<dbReference type="AlphaFoldDB" id="A0A5R9GTX2"/>
<dbReference type="PANTHER" id="PTHR42850">
    <property type="entry name" value="METALLOPHOSPHOESTERASE"/>
    <property type="match status" value="1"/>
</dbReference>
<evidence type="ECO:0000313" key="2">
    <source>
        <dbReference type="EMBL" id="TLS67532.1"/>
    </source>
</evidence>
<proteinExistence type="predicted"/>
<protein>
    <submittedName>
        <fullName evidence="2">Metallophosphoesterase</fullName>
    </submittedName>
</protein>
<dbReference type="RefSeq" id="WP_138238966.1">
    <property type="nucleotide sequence ID" value="NZ_VBRY01000005.1"/>
</dbReference>
<gene>
    <name evidence="2" type="ORF">FEF65_06335</name>
</gene>
<dbReference type="InterPro" id="IPR004843">
    <property type="entry name" value="Calcineurin-like_PHP"/>
</dbReference>
<dbReference type="EMBL" id="VBRY01000005">
    <property type="protein sequence ID" value="TLS67532.1"/>
    <property type="molecule type" value="Genomic_DNA"/>
</dbReference>
<dbReference type="GO" id="GO:0016791">
    <property type="term" value="F:phosphatase activity"/>
    <property type="evidence" value="ECO:0007669"/>
    <property type="project" value="TreeGrafter"/>
</dbReference>
<organism evidence="2 3">
    <name type="scientific">Mariprofundus erugo</name>
    <dbReference type="NCBI Taxonomy" id="2528639"/>
    <lineage>
        <taxon>Bacteria</taxon>
        <taxon>Pseudomonadati</taxon>
        <taxon>Pseudomonadota</taxon>
        <taxon>Candidatius Mariprofundia</taxon>
        <taxon>Mariprofundales</taxon>
        <taxon>Mariprofundaceae</taxon>
        <taxon>Mariprofundus</taxon>
    </lineage>
</organism>
<reference evidence="2 3" key="1">
    <citation type="journal article" date="2019" name="Appl. Environ. Microbiol.">
        <title>Environmental Evidence and Genomic Insight of Iron-oxidizing Bacteria Preference Towards More Corrosion Resistant Stainless Steel at Higher Salinities.</title>
        <authorList>
            <person name="Garrison C.E."/>
            <person name="Price K.A."/>
            <person name="Field E.K."/>
        </authorList>
    </citation>
    <scope>NUCLEOTIDE SEQUENCE [LARGE SCALE GENOMIC DNA]</scope>
    <source>
        <strain evidence="2 3">P3</strain>
    </source>
</reference>
<dbReference type="Proteomes" id="UP000306585">
    <property type="component" value="Unassembled WGS sequence"/>
</dbReference>
<dbReference type="GO" id="GO:0005737">
    <property type="term" value="C:cytoplasm"/>
    <property type="evidence" value="ECO:0007669"/>
    <property type="project" value="TreeGrafter"/>
</dbReference>
<evidence type="ECO:0000313" key="3">
    <source>
        <dbReference type="Proteomes" id="UP000306585"/>
    </source>
</evidence>
<dbReference type="InterPro" id="IPR050126">
    <property type="entry name" value="Ap4A_hydrolase"/>
</dbReference>
<dbReference type="InterPro" id="IPR029052">
    <property type="entry name" value="Metallo-depent_PP-like"/>
</dbReference>
<sequence length="508" mass="57090">MEISIIGRPGADCIADEARVEQLLGMEPVSFSHRGIFTGKPETCIYSDGELVLKMNRNRRFPTGSVAEQWCRSQLAKEEEYAVYHPARIWVVLQIEGEWMAANLTPYMMALHQVDFNALPSAERMSLLERLLACYVDFLSRFNLKLDDGLSNFALFEGELYYLDDDIYPWDHFTAFTAMLGHWLRLSGKLGLDEDAWKRLGTVLKPLLRTYSSDAGDMVCEGLKDQIVGRSESLKESFLDTLCPRAVSVAAAKAEGQLISGEAIAVIADIHANLPAFEAVLQAIDARGISRYLLLGDVVGYGPNPKACIDLVREREMYCLRGNHDHYVAYAGDVRVAMGIMARRTADWTIGVLDESDRRWLAELPVRYRGDNWMAVHGAPVDKSFFNAYVYDMTAERNLDWLIEHEMPICFHGHSHIQGGYVRMAGESTQVLAENGVLQTREMEAALVCPGSIGQARVGNPVAQAAIYYPDDRSVEMLAIEYDSGRLIEDMKREGFPEELIRRIRQGV</sequence>
<dbReference type="PANTHER" id="PTHR42850:SF2">
    <property type="entry name" value="BLL5683 PROTEIN"/>
    <property type="match status" value="1"/>
</dbReference>
<dbReference type="CDD" id="cd00838">
    <property type="entry name" value="MPP_superfamily"/>
    <property type="match status" value="1"/>
</dbReference>
<feature type="domain" description="Calcineurin-like phosphoesterase" evidence="1">
    <location>
        <begin position="264"/>
        <end position="417"/>
    </location>
</feature>
<comment type="caution">
    <text evidence="2">The sequence shown here is derived from an EMBL/GenBank/DDBJ whole genome shotgun (WGS) entry which is preliminary data.</text>
</comment>
<accession>A0A5R9GTX2</accession>
<dbReference type="SUPFAM" id="SSF56300">
    <property type="entry name" value="Metallo-dependent phosphatases"/>
    <property type="match status" value="1"/>
</dbReference>
<dbReference type="Pfam" id="PF00149">
    <property type="entry name" value="Metallophos"/>
    <property type="match status" value="1"/>
</dbReference>
<evidence type="ECO:0000259" key="1">
    <source>
        <dbReference type="Pfam" id="PF00149"/>
    </source>
</evidence>
<keyword evidence="3" id="KW-1185">Reference proteome</keyword>
<name>A0A5R9GTX2_9PROT</name>
<dbReference type="Gene3D" id="3.60.21.10">
    <property type="match status" value="1"/>
</dbReference>